<evidence type="ECO:0000313" key="2">
    <source>
        <dbReference type="EMBL" id="TWT37534.1"/>
    </source>
</evidence>
<name>A0A5C5VFX0_9BACT</name>
<dbReference type="AlphaFoldDB" id="A0A5C5VFX0"/>
<organism evidence="2 3">
    <name type="scientific">Posidoniimonas corsicana</name>
    <dbReference type="NCBI Taxonomy" id="1938618"/>
    <lineage>
        <taxon>Bacteria</taxon>
        <taxon>Pseudomonadati</taxon>
        <taxon>Planctomycetota</taxon>
        <taxon>Planctomycetia</taxon>
        <taxon>Pirellulales</taxon>
        <taxon>Lacipirellulaceae</taxon>
        <taxon>Posidoniimonas</taxon>
    </lineage>
</organism>
<dbReference type="RefSeq" id="WP_146564867.1">
    <property type="nucleotide sequence ID" value="NZ_SIHJ01000001.1"/>
</dbReference>
<evidence type="ECO:0000256" key="1">
    <source>
        <dbReference type="SAM" id="SignalP"/>
    </source>
</evidence>
<dbReference type="Proteomes" id="UP000316714">
    <property type="component" value="Unassembled WGS sequence"/>
</dbReference>
<feature type="chain" id="PRO_5022736614" description="DUF1571 domain-containing protein" evidence="1">
    <location>
        <begin position="24"/>
        <end position="318"/>
    </location>
</feature>
<accession>A0A5C5VFX0</accession>
<proteinExistence type="predicted"/>
<reference evidence="2 3" key="1">
    <citation type="submission" date="2019-02" db="EMBL/GenBank/DDBJ databases">
        <title>Deep-cultivation of Planctomycetes and their phenomic and genomic characterization uncovers novel biology.</title>
        <authorList>
            <person name="Wiegand S."/>
            <person name="Jogler M."/>
            <person name="Boedeker C."/>
            <person name="Pinto D."/>
            <person name="Vollmers J."/>
            <person name="Rivas-Marin E."/>
            <person name="Kohn T."/>
            <person name="Peeters S.H."/>
            <person name="Heuer A."/>
            <person name="Rast P."/>
            <person name="Oberbeckmann S."/>
            <person name="Bunk B."/>
            <person name="Jeske O."/>
            <person name="Meyerdierks A."/>
            <person name="Storesund J.E."/>
            <person name="Kallscheuer N."/>
            <person name="Luecker S."/>
            <person name="Lage O.M."/>
            <person name="Pohl T."/>
            <person name="Merkel B.J."/>
            <person name="Hornburger P."/>
            <person name="Mueller R.-W."/>
            <person name="Bruemmer F."/>
            <person name="Labrenz M."/>
            <person name="Spormann A.M."/>
            <person name="Op Den Camp H."/>
            <person name="Overmann J."/>
            <person name="Amann R."/>
            <person name="Jetten M.S.M."/>
            <person name="Mascher T."/>
            <person name="Medema M.H."/>
            <person name="Devos D.P."/>
            <person name="Kaster A.-K."/>
            <person name="Ovreas L."/>
            <person name="Rohde M."/>
            <person name="Galperin M.Y."/>
            <person name="Jogler C."/>
        </authorList>
    </citation>
    <scope>NUCLEOTIDE SEQUENCE [LARGE SCALE GENOMIC DNA]</scope>
    <source>
        <strain evidence="2 3">KOR34</strain>
    </source>
</reference>
<evidence type="ECO:0008006" key="4">
    <source>
        <dbReference type="Google" id="ProtNLM"/>
    </source>
</evidence>
<keyword evidence="3" id="KW-1185">Reference proteome</keyword>
<keyword evidence="1" id="KW-0732">Signal</keyword>
<protein>
    <recommendedName>
        <fullName evidence="4">DUF1571 domain-containing protein</fullName>
    </recommendedName>
</protein>
<dbReference type="OrthoDB" id="5456309at2"/>
<dbReference type="Pfam" id="PF07608">
    <property type="entry name" value="DUF1571"/>
    <property type="match status" value="1"/>
</dbReference>
<feature type="signal peptide" evidence="1">
    <location>
        <begin position="1"/>
        <end position="23"/>
    </location>
</feature>
<sequence precursor="true">MTPAARLALAVTLAALPLAPATAQQLTQPVYRVPDQQAAAPVQLAQAPAPAAAASTPMVDPRVTPVSMPAGATRPEGLEESPFDIYELPGEHPLMPCIRLAEQGLSEINANVRGYSATLTKKERIDGKVTPAQQVALKVRHEPFSVYVKFVQPFAGREVLYNSAANKNKLIALEGSGWKRKIGKVHLPVDGRLAMDGQRYPITMTGMKYLTEELLRIAREDVKYGECETKYAVVPVDGRPCTMIRVEHPVPRRNFRFYIARIFVDHELRIPTGYDAYSWPLKPGDGPQLEESYFHTNVVLNPGLTDADFDENNPALFQ</sequence>
<gene>
    <name evidence="2" type="ORF">KOR34_24870</name>
</gene>
<comment type="caution">
    <text evidence="2">The sequence shown here is derived from an EMBL/GenBank/DDBJ whole genome shotgun (WGS) entry which is preliminary data.</text>
</comment>
<dbReference type="EMBL" id="SIHJ01000001">
    <property type="protein sequence ID" value="TWT37534.1"/>
    <property type="molecule type" value="Genomic_DNA"/>
</dbReference>
<evidence type="ECO:0000313" key="3">
    <source>
        <dbReference type="Proteomes" id="UP000316714"/>
    </source>
</evidence>
<dbReference type="InterPro" id="IPR011465">
    <property type="entry name" value="DUF1571"/>
</dbReference>